<comment type="caution">
    <text evidence="6">The sequence shown here is derived from an EMBL/GenBank/DDBJ whole genome shotgun (WGS) entry which is preliminary data.</text>
</comment>
<dbReference type="SUPFAM" id="SSF50729">
    <property type="entry name" value="PH domain-like"/>
    <property type="match status" value="1"/>
</dbReference>
<dbReference type="GO" id="GO:0006869">
    <property type="term" value="P:lipid transport"/>
    <property type="evidence" value="ECO:0007669"/>
    <property type="project" value="UniProtKB-KW"/>
</dbReference>
<organism evidence="6 7">
    <name type="scientific">Schistosoma haematobium</name>
    <name type="common">Blood fluke</name>
    <dbReference type="NCBI Taxonomy" id="6185"/>
    <lineage>
        <taxon>Eukaryota</taxon>
        <taxon>Metazoa</taxon>
        <taxon>Spiralia</taxon>
        <taxon>Lophotrochozoa</taxon>
        <taxon>Platyhelminthes</taxon>
        <taxon>Trematoda</taxon>
        <taxon>Digenea</taxon>
        <taxon>Strigeidida</taxon>
        <taxon>Schistosomatoidea</taxon>
        <taxon>Schistosomatidae</taxon>
        <taxon>Schistosoma</taxon>
    </lineage>
</organism>
<gene>
    <name evidence="6" type="primary">OSBPL10</name>
    <name evidence="6" type="ORF">MS3_00007958</name>
</gene>
<dbReference type="AlphaFoldDB" id="A0A922INN3"/>
<reference evidence="6" key="3">
    <citation type="submission" date="2021-06" db="EMBL/GenBank/DDBJ databases">
        <title>Chromosome-level genome assembly for S. haematobium.</title>
        <authorList>
            <person name="Stroehlein A.J."/>
        </authorList>
    </citation>
    <scope>NUCLEOTIDE SEQUENCE</scope>
</reference>
<dbReference type="RefSeq" id="XP_051066875.1">
    <property type="nucleotide sequence ID" value="XM_051216298.1"/>
</dbReference>
<evidence type="ECO:0000313" key="6">
    <source>
        <dbReference type="EMBL" id="KAH9583612.1"/>
    </source>
</evidence>
<keyword evidence="2" id="KW-0445">Lipid transport</keyword>
<dbReference type="PANTHER" id="PTHR10972:SF141">
    <property type="entry name" value="OXYSTEROL-BINDING PROTEIN"/>
    <property type="match status" value="1"/>
</dbReference>
<sequence>MNGKDRENIFKLIKRAKELQTDEEKNHLRKRTEGQLLKFTNVMKGYQYRWFVIDPDSGRIEYYEKEDHKRSLKPRGALSLIYASICPSDEDSQTFFINAANGDLLKLKAIDAKERQYWVDRLRAVAEYHSEKAEQHPLIATLSGTSESSNHVDSQTTGSQVPNSSKSSCSQSNEVNHTSDQSTNGNFPIADASTFPVFCPGRPSDPRVQLGELFRQLELENHALSTVVDRTSIRSPEITDVFKNLLLSKATSQATLDCLKRCMELIKHQEITSIVENGKMAKSYASNTTDSTSLYPSVFGTVVDSSETYKINDMNISNGLSSSVQLSEEMKNILSTFPLPIKDMQINCKDMPNDVDEIDDNRNDNNEVFANNNDNNSSQKQIINSYNDDDENDEHNKKVILHVLSQLKLGMELTKVVFPTFILAEYSLLEMFANYMAHPNLFCSITDYVDPEWRMIAFIQWYLTTFHSGHLDTIAKKPYNPIIGETFHCSWIVPPDQLNSESCLSEINKDTCKMSTTTKNNYNVPVVIRYCAEQVSHHPSVTVFQFSCPIKQMKLTGSLCTQSKFQGMSVCAAMLGKLILKLGEHNDEEYHFSLPAVYARSILTVPWVEFGDKVSVTCPQTGYSAVITFLTKPHYEDKLHCITGEIYNTHSISPTSSDRSAKGPGSSPLSSVRNSNHLIARISGEWNNIINFEVFNKNLNKWSVNVNQLPVFSKHIRPIEYQQPEESRRLWQNVTKALQLKNFNLATEKKQELEERQRLSESYRALYKFAFPVKYFTWYENSWILKTTCNQ</sequence>
<feature type="compositionally biased region" description="Low complexity" evidence="4">
    <location>
        <begin position="159"/>
        <end position="173"/>
    </location>
</feature>
<accession>A0A922INN3</accession>
<proteinExistence type="predicted"/>
<feature type="region of interest" description="Disordered" evidence="4">
    <location>
        <begin position="358"/>
        <end position="390"/>
    </location>
</feature>
<keyword evidence="3" id="KW-0446">Lipid-binding</keyword>
<reference evidence="6" key="2">
    <citation type="journal article" date="2019" name="Gigascience">
        <title>High-quality Schistosoma haematobium genome achieved by single-molecule and long-range sequencing.</title>
        <authorList>
            <person name="Stroehlein A.J."/>
            <person name="Korhonen P.K."/>
            <person name="Chong T.M."/>
            <person name="Lim Y.L."/>
            <person name="Chan K.G."/>
            <person name="Webster B."/>
            <person name="Rollinson D."/>
            <person name="Brindley P.J."/>
            <person name="Gasser R.B."/>
            <person name="Young N.D."/>
        </authorList>
    </citation>
    <scope>NUCLEOTIDE SEQUENCE</scope>
</reference>
<evidence type="ECO:0000256" key="4">
    <source>
        <dbReference type="SAM" id="MobiDB-lite"/>
    </source>
</evidence>
<dbReference type="GO" id="GO:0016020">
    <property type="term" value="C:membrane"/>
    <property type="evidence" value="ECO:0007669"/>
    <property type="project" value="TreeGrafter"/>
</dbReference>
<feature type="compositionally biased region" description="Polar residues" evidence="4">
    <location>
        <begin position="144"/>
        <end position="158"/>
    </location>
</feature>
<evidence type="ECO:0000259" key="5">
    <source>
        <dbReference type="PROSITE" id="PS50003"/>
    </source>
</evidence>
<dbReference type="InterPro" id="IPR011993">
    <property type="entry name" value="PH-like_dom_sf"/>
</dbReference>
<dbReference type="InterPro" id="IPR001849">
    <property type="entry name" value="PH_domain"/>
</dbReference>
<dbReference type="Gene3D" id="2.30.29.30">
    <property type="entry name" value="Pleckstrin-homology domain (PH domain)/Phosphotyrosine-binding domain (PTB)"/>
    <property type="match status" value="1"/>
</dbReference>
<dbReference type="Gene3D" id="2.40.160.120">
    <property type="match status" value="1"/>
</dbReference>
<dbReference type="InterPro" id="IPR000648">
    <property type="entry name" value="Oxysterol-bd"/>
</dbReference>
<protein>
    <submittedName>
        <fullName evidence="6">Oxysterol-binding protein- protein 10</fullName>
    </submittedName>
</protein>
<dbReference type="Pfam" id="PF00169">
    <property type="entry name" value="PH"/>
    <property type="match status" value="1"/>
</dbReference>
<dbReference type="Pfam" id="PF01237">
    <property type="entry name" value="Oxysterol_BP"/>
    <property type="match status" value="1"/>
</dbReference>
<evidence type="ECO:0000256" key="1">
    <source>
        <dbReference type="ARBA" id="ARBA00022448"/>
    </source>
</evidence>
<dbReference type="Gene3D" id="1.10.287.2720">
    <property type="match status" value="1"/>
</dbReference>
<evidence type="ECO:0000256" key="2">
    <source>
        <dbReference type="ARBA" id="ARBA00023055"/>
    </source>
</evidence>
<dbReference type="CTD" id="114884"/>
<dbReference type="FunFam" id="1.10.287.2720:FF:000001">
    <property type="entry name" value="Oxysterol-binding OBPalpha"/>
    <property type="match status" value="1"/>
</dbReference>
<dbReference type="GO" id="GO:0032934">
    <property type="term" value="F:sterol binding"/>
    <property type="evidence" value="ECO:0007669"/>
    <property type="project" value="TreeGrafter"/>
</dbReference>
<dbReference type="InterPro" id="IPR037239">
    <property type="entry name" value="OSBP_sf"/>
</dbReference>
<reference evidence="6" key="1">
    <citation type="journal article" date="2012" name="Nat. Genet.">
        <title>Whole-genome sequence of Schistosoma haematobium.</title>
        <authorList>
            <person name="Young N.D."/>
            <person name="Jex A.R."/>
            <person name="Li B."/>
            <person name="Liu S."/>
            <person name="Yang L."/>
            <person name="Xiong Z."/>
            <person name="Li Y."/>
            <person name="Cantacessi C."/>
            <person name="Hall R.S."/>
            <person name="Xu X."/>
            <person name="Chen F."/>
            <person name="Wu X."/>
            <person name="Zerlotini A."/>
            <person name="Oliveira G."/>
            <person name="Hofmann A."/>
            <person name="Zhang G."/>
            <person name="Fang X."/>
            <person name="Kang Y."/>
            <person name="Campbell B.E."/>
            <person name="Loukas A."/>
            <person name="Ranganathan S."/>
            <person name="Rollinson D."/>
            <person name="Rinaldi G."/>
            <person name="Brindley P.J."/>
            <person name="Yang H."/>
            <person name="Wang J."/>
            <person name="Wang J."/>
            <person name="Gasser R.B."/>
        </authorList>
    </citation>
    <scope>NUCLEOTIDE SEQUENCE</scope>
</reference>
<dbReference type="GeneID" id="24588652"/>
<feature type="domain" description="PH" evidence="5">
    <location>
        <begin position="29"/>
        <end position="127"/>
    </location>
</feature>
<feature type="compositionally biased region" description="Low complexity" evidence="4">
    <location>
        <begin position="366"/>
        <end position="376"/>
    </location>
</feature>
<keyword evidence="1" id="KW-0813">Transport</keyword>
<feature type="compositionally biased region" description="Polar residues" evidence="4">
    <location>
        <begin position="174"/>
        <end position="186"/>
    </location>
</feature>
<name>A0A922INN3_SCHHA</name>
<feature type="region of interest" description="Disordered" evidence="4">
    <location>
        <begin position="144"/>
        <end position="186"/>
    </location>
</feature>
<dbReference type="Proteomes" id="UP000471633">
    <property type="component" value="Unassembled WGS sequence"/>
</dbReference>
<dbReference type="CDD" id="cd13291">
    <property type="entry name" value="PH_ORP10_ORP11"/>
    <property type="match status" value="1"/>
</dbReference>
<reference evidence="6" key="4">
    <citation type="journal article" date="2022" name="PLoS Pathog.">
        <title>Chromosome-level genome of Schistosoma haematobium underpins genome-wide explorations of molecular variation.</title>
        <authorList>
            <person name="Stroehlein A.J."/>
            <person name="Korhonen P.K."/>
            <person name="Lee V.V."/>
            <person name="Ralph S.A."/>
            <person name="Mentink-Kane M."/>
            <person name="You H."/>
            <person name="McManus D.P."/>
            <person name="Tchuente L.T."/>
            <person name="Stothard J.R."/>
            <person name="Kaur P."/>
            <person name="Dudchenko O."/>
            <person name="Aiden E.L."/>
            <person name="Yang B."/>
            <person name="Yang H."/>
            <person name="Emery A.M."/>
            <person name="Webster B.L."/>
            <person name="Brindley P.J."/>
            <person name="Rollinson D."/>
            <person name="Chang B.C.H."/>
            <person name="Gasser R.B."/>
            <person name="Young N.D."/>
        </authorList>
    </citation>
    <scope>NUCLEOTIDE SEQUENCE</scope>
</reference>
<dbReference type="PROSITE" id="PS50003">
    <property type="entry name" value="PH_DOMAIN"/>
    <property type="match status" value="1"/>
</dbReference>
<dbReference type="SUPFAM" id="SSF144000">
    <property type="entry name" value="Oxysterol-binding protein-like"/>
    <property type="match status" value="1"/>
</dbReference>
<dbReference type="KEGG" id="shx:MS3_00007958"/>
<feature type="compositionally biased region" description="Polar residues" evidence="4">
    <location>
        <begin position="377"/>
        <end position="386"/>
    </location>
</feature>
<dbReference type="Gene3D" id="6.10.140.1150">
    <property type="match status" value="1"/>
</dbReference>
<evidence type="ECO:0000256" key="3">
    <source>
        <dbReference type="ARBA" id="ARBA00023121"/>
    </source>
</evidence>
<dbReference type="EMBL" id="AMPZ03000005">
    <property type="protein sequence ID" value="KAH9583612.1"/>
    <property type="molecule type" value="Genomic_DNA"/>
</dbReference>
<evidence type="ECO:0000313" key="7">
    <source>
        <dbReference type="Proteomes" id="UP000471633"/>
    </source>
</evidence>
<dbReference type="PANTHER" id="PTHR10972">
    <property type="entry name" value="OXYSTEROL-BINDING PROTEIN-RELATED"/>
    <property type="match status" value="1"/>
</dbReference>
<dbReference type="GO" id="GO:0005829">
    <property type="term" value="C:cytosol"/>
    <property type="evidence" value="ECO:0007669"/>
    <property type="project" value="TreeGrafter"/>
</dbReference>
<dbReference type="SMART" id="SM00233">
    <property type="entry name" value="PH"/>
    <property type="match status" value="1"/>
</dbReference>
<keyword evidence="7" id="KW-1185">Reference proteome</keyword>